<dbReference type="EMBL" id="FMUS01000008">
    <property type="protein sequence ID" value="SCY43725.1"/>
    <property type="molecule type" value="Genomic_DNA"/>
</dbReference>
<dbReference type="STRING" id="1120976.SAMN03080606_01524"/>
<dbReference type="PANTHER" id="PTHR43479">
    <property type="entry name" value="ACREF/ENVCD OPERON REPRESSOR-RELATED"/>
    <property type="match status" value="1"/>
</dbReference>
<evidence type="ECO:0000313" key="4">
    <source>
        <dbReference type="EMBL" id="SCY43725.1"/>
    </source>
</evidence>
<dbReference type="RefSeq" id="WP_091541851.1">
    <property type="nucleotide sequence ID" value="NZ_FMUS01000008.1"/>
</dbReference>
<dbReference type="Proteomes" id="UP000198636">
    <property type="component" value="Unassembled WGS sequence"/>
</dbReference>
<dbReference type="SUPFAM" id="SSF46689">
    <property type="entry name" value="Homeodomain-like"/>
    <property type="match status" value="1"/>
</dbReference>
<dbReference type="InterPro" id="IPR009057">
    <property type="entry name" value="Homeodomain-like_sf"/>
</dbReference>
<name>A0A1G5FWL4_9FIRM</name>
<organism evidence="4 5">
    <name type="scientific">Alkaliphilus peptidifermentans DSM 18978</name>
    <dbReference type="NCBI Taxonomy" id="1120976"/>
    <lineage>
        <taxon>Bacteria</taxon>
        <taxon>Bacillati</taxon>
        <taxon>Bacillota</taxon>
        <taxon>Clostridia</taxon>
        <taxon>Peptostreptococcales</taxon>
        <taxon>Natronincolaceae</taxon>
        <taxon>Alkaliphilus</taxon>
    </lineage>
</organism>
<keyword evidence="1 2" id="KW-0238">DNA-binding</keyword>
<dbReference type="InterPro" id="IPR050624">
    <property type="entry name" value="HTH-type_Tx_Regulator"/>
</dbReference>
<sequence length="193" mass="22291">MTSQKSRSEATKRKLIESAEALFCEKGFEKTAVREIVKAAGVAQGTFYLYFETKEEILHKIIEGVLGTFNEYISLLDIEDPKIEDIDKIIDTMVFYMEENPQIMKLLHSANILEIINFTGGQDTEWFLVSTVEKWLKNATDKKLIGNKSPELYSKLIFQTSHQLLESAFLYNYPDEINVVKEELKVIVRDILR</sequence>
<gene>
    <name evidence="4" type="ORF">SAMN03080606_01524</name>
</gene>
<dbReference type="PRINTS" id="PR00455">
    <property type="entry name" value="HTHTETR"/>
</dbReference>
<keyword evidence="5" id="KW-1185">Reference proteome</keyword>
<dbReference type="OrthoDB" id="9812484at2"/>
<feature type="DNA-binding region" description="H-T-H motif" evidence="2">
    <location>
        <begin position="32"/>
        <end position="51"/>
    </location>
</feature>
<evidence type="ECO:0000256" key="1">
    <source>
        <dbReference type="ARBA" id="ARBA00023125"/>
    </source>
</evidence>
<evidence type="ECO:0000259" key="3">
    <source>
        <dbReference type="PROSITE" id="PS50977"/>
    </source>
</evidence>
<dbReference type="Pfam" id="PF00440">
    <property type="entry name" value="TetR_N"/>
    <property type="match status" value="1"/>
</dbReference>
<dbReference type="PROSITE" id="PS50977">
    <property type="entry name" value="HTH_TETR_2"/>
    <property type="match status" value="1"/>
</dbReference>
<dbReference type="AlphaFoldDB" id="A0A1G5FWL4"/>
<dbReference type="PANTHER" id="PTHR43479:SF11">
    <property type="entry name" value="ACREF_ENVCD OPERON REPRESSOR-RELATED"/>
    <property type="match status" value="1"/>
</dbReference>
<dbReference type="Gene3D" id="1.10.357.10">
    <property type="entry name" value="Tetracycline Repressor, domain 2"/>
    <property type="match status" value="1"/>
</dbReference>
<evidence type="ECO:0000256" key="2">
    <source>
        <dbReference type="PROSITE-ProRule" id="PRU00335"/>
    </source>
</evidence>
<feature type="domain" description="HTH tetR-type" evidence="3">
    <location>
        <begin position="9"/>
        <end position="69"/>
    </location>
</feature>
<proteinExistence type="predicted"/>
<reference evidence="4 5" key="1">
    <citation type="submission" date="2016-10" db="EMBL/GenBank/DDBJ databases">
        <authorList>
            <person name="de Groot N.N."/>
        </authorList>
    </citation>
    <scope>NUCLEOTIDE SEQUENCE [LARGE SCALE GENOMIC DNA]</scope>
    <source>
        <strain evidence="4 5">DSM 18978</strain>
    </source>
</reference>
<dbReference type="InterPro" id="IPR001647">
    <property type="entry name" value="HTH_TetR"/>
</dbReference>
<protein>
    <submittedName>
        <fullName evidence="4">Transcriptional regulator, TetR family</fullName>
    </submittedName>
</protein>
<evidence type="ECO:0000313" key="5">
    <source>
        <dbReference type="Proteomes" id="UP000198636"/>
    </source>
</evidence>
<accession>A0A1G5FWL4</accession>
<dbReference type="GO" id="GO:0003677">
    <property type="term" value="F:DNA binding"/>
    <property type="evidence" value="ECO:0007669"/>
    <property type="project" value="UniProtKB-UniRule"/>
</dbReference>